<proteinExistence type="predicted"/>
<dbReference type="Proteomes" id="UP001196413">
    <property type="component" value="Unassembled WGS sequence"/>
</dbReference>
<dbReference type="AlphaFoldDB" id="A0AAD5QI07"/>
<keyword evidence="2" id="KW-1185">Reference proteome</keyword>
<accession>A0AAD5QI07</accession>
<sequence length="97" mass="11142">MWGCGFHEHDEDSREIAVMKRQFLDEPAPNSFAFPQPPLGLQAKDFVATHFGKDAKNMQFRKGTTTLALSMNRQRPMTRVVLLSLWILAHPLENIYV</sequence>
<evidence type="ECO:0000313" key="2">
    <source>
        <dbReference type="Proteomes" id="UP001196413"/>
    </source>
</evidence>
<name>A0AAD5QI07_PARTN</name>
<reference evidence="1" key="1">
    <citation type="submission" date="2021-06" db="EMBL/GenBank/DDBJ databases">
        <title>Parelaphostrongylus tenuis whole genome reference sequence.</title>
        <authorList>
            <person name="Garwood T.J."/>
            <person name="Larsen P.A."/>
            <person name="Fountain-Jones N.M."/>
            <person name="Garbe J.R."/>
            <person name="Macchietto M.G."/>
            <person name="Kania S.A."/>
            <person name="Gerhold R.W."/>
            <person name="Richards J.E."/>
            <person name="Wolf T.M."/>
        </authorList>
    </citation>
    <scope>NUCLEOTIDE SEQUENCE</scope>
    <source>
        <strain evidence="1">MNPRO001-30</strain>
        <tissue evidence="1">Meninges</tissue>
    </source>
</reference>
<evidence type="ECO:0000313" key="1">
    <source>
        <dbReference type="EMBL" id="KAJ1352663.1"/>
    </source>
</evidence>
<gene>
    <name evidence="1" type="ORF">KIN20_009064</name>
</gene>
<organism evidence="1 2">
    <name type="scientific">Parelaphostrongylus tenuis</name>
    <name type="common">Meningeal worm</name>
    <dbReference type="NCBI Taxonomy" id="148309"/>
    <lineage>
        <taxon>Eukaryota</taxon>
        <taxon>Metazoa</taxon>
        <taxon>Ecdysozoa</taxon>
        <taxon>Nematoda</taxon>
        <taxon>Chromadorea</taxon>
        <taxon>Rhabditida</taxon>
        <taxon>Rhabditina</taxon>
        <taxon>Rhabditomorpha</taxon>
        <taxon>Strongyloidea</taxon>
        <taxon>Metastrongylidae</taxon>
        <taxon>Parelaphostrongylus</taxon>
    </lineage>
</organism>
<dbReference type="EMBL" id="JAHQIW010001506">
    <property type="protein sequence ID" value="KAJ1352663.1"/>
    <property type="molecule type" value="Genomic_DNA"/>
</dbReference>
<protein>
    <submittedName>
        <fullName evidence="1">Uncharacterized protein</fullName>
    </submittedName>
</protein>
<comment type="caution">
    <text evidence="1">The sequence shown here is derived from an EMBL/GenBank/DDBJ whole genome shotgun (WGS) entry which is preliminary data.</text>
</comment>